<dbReference type="Proteomes" id="UP000765507">
    <property type="component" value="Unassembled WGS sequence"/>
</dbReference>
<organism evidence="2 3">
    <name type="scientific">Chelydra serpentina</name>
    <name type="common">Snapping turtle</name>
    <name type="synonym">Testudo serpentina</name>
    <dbReference type="NCBI Taxonomy" id="8475"/>
    <lineage>
        <taxon>Eukaryota</taxon>
        <taxon>Metazoa</taxon>
        <taxon>Chordata</taxon>
        <taxon>Craniata</taxon>
        <taxon>Vertebrata</taxon>
        <taxon>Euteleostomi</taxon>
        <taxon>Archelosauria</taxon>
        <taxon>Testudinata</taxon>
        <taxon>Testudines</taxon>
        <taxon>Cryptodira</taxon>
        <taxon>Durocryptodira</taxon>
        <taxon>Americhelydia</taxon>
        <taxon>Chelydroidea</taxon>
        <taxon>Chelydridae</taxon>
        <taxon>Chelydra</taxon>
    </lineage>
</organism>
<dbReference type="SUPFAM" id="SSF47823">
    <property type="entry name" value="lambda integrase-like, N-terminal domain"/>
    <property type="match status" value="1"/>
</dbReference>
<dbReference type="PANTHER" id="PTHR33066:SF2">
    <property type="entry name" value="FILAGGRIN-2-LIKE"/>
    <property type="match status" value="1"/>
</dbReference>
<dbReference type="GO" id="GO:0003677">
    <property type="term" value="F:DNA binding"/>
    <property type="evidence" value="ECO:0007669"/>
    <property type="project" value="UniProtKB-KW"/>
</dbReference>
<keyword evidence="1" id="KW-0238">DNA-binding</keyword>
<dbReference type="PANTHER" id="PTHR33066">
    <property type="entry name" value="INTEGRASE_SAM-LIKE_N DOMAIN-CONTAINING PROTEIN"/>
    <property type="match status" value="1"/>
</dbReference>
<evidence type="ECO:0000256" key="1">
    <source>
        <dbReference type="ARBA" id="ARBA00023125"/>
    </source>
</evidence>
<dbReference type="InterPro" id="IPR010998">
    <property type="entry name" value="Integrase_recombinase_N"/>
</dbReference>
<dbReference type="Gene3D" id="1.10.150.130">
    <property type="match status" value="1"/>
</dbReference>
<sequence length="258" mass="27374">MLPGFSVGRLPNTVERSPVLHLSSIPVSPQGLAQVAQGQSPLNIGRPGMAQAALVYHSPRAVSGHSNSTSVVAGPDHSGTRMTLPSRTAIPPPHSVDAAWLTQSELRCSRSVQQVLLGSRKPSTRSTYLAKWKCFSCWCALGDTAPLQASVPTILDYRVLETAGPSSFIHQSTPSRDFSFPPGRKWALGLLQSHGQQVPHGIGMPVPANSSSGPYVGPQPGHIQTHGCPVRADSHLLAAIPFLEDSLPHSYHLGEACV</sequence>
<keyword evidence="3" id="KW-1185">Reference proteome</keyword>
<comment type="caution">
    <text evidence="2">The sequence shown here is derived from an EMBL/GenBank/DDBJ whole genome shotgun (WGS) entry which is preliminary data.</text>
</comment>
<evidence type="ECO:0000313" key="2">
    <source>
        <dbReference type="EMBL" id="KAG6925445.1"/>
    </source>
</evidence>
<dbReference type="AlphaFoldDB" id="A0A8T1S9S5"/>
<dbReference type="EMBL" id="JAHGAV010000422">
    <property type="protein sequence ID" value="KAG6925445.1"/>
    <property type="molecule type" value="Genomic_DNA"/>
</dbReference>
<protein>
    <submittedName>
        <fullName evidence="2">Uncharacterized protein</fullName>
    </submittedName>
</protein>
<dbReference type="OrthoDB" id="10651864at2759"/>
<gene>
    <name evidence="2" type="ORF">G0U57_014495</name>
</gene>
<name>A0A8T1S9S5_CHESE</name>
<reference evidence="2 3" key="1">
    <citation type="journal article" date="2020" name="G3 (Bethesda)">
        <title>Draft Genome of the Common Snapping Turtle, Chelydra serpentina, a Model for Phenotypic Plasticity in Reptiles.</title>
        <authorList>
            <person name="Das D."/>
            <person name="Singh S.K."/>
            <person name="Bierstedt J."/>
            <person name="Erickson A."/>
            <person name="Galli G.L.J."/>
            <person name="Crossley D.A. 2nd"/>
            <person name="Rhen T."/>
        </authorList>
    </citation>
    <scope>NUCLEOTIDE SEQUENCE [LARGE SCALE GENOMIC DNA]</scope>
    <source>
        <strain evidence="2">KW</strain>
    </source>
</reference>
<evidence type="ECO:0000313" key="3">
    <source>
        <dbReference type="Proteomes" id="UP000765507"/>
    </source>
</evidence>
<accession>A0A8T1S9S5</accession>
<proteinExistence type="predicted"/>